<feature type="compositionally biased region" description="Basic residues" evidence="1">
    <location>
        <begin position="257"/>
        <end position="267"/>
    </location>
</feature>
<protein>
    <submittedName>
        <fullName evidence="3">LysM peptidoglycan-binding domain-containing protein</fullName>
    </submittedName>
</protein>
<dbReference type="CDD" id="cd00118">
    <property type="entry name" value="LysM"/>
    <property type="match status" value="1"/>
</dbReference>
<feature type="region of interest" description="Disordered" evidence="1">
    <location>
        <begin position="143"/>
        <end position="267"/>
    </location>
</feature>
<proteinExistence type="predicted"/>
<evidence type="ECO:0000256" key="1">
    <source>
        <dbReference type="SAM" id="MobiDB-lite"/>
    </source>
</evidence>
<feature type="compositionally biased region" description="Low complexity" evidence="1">
    <location>
        <begin position="143"/>
        <end position="195"/>
    </location>
</feature>
<evidence type="ECO:0000259" key="2">
    <source>
        <dbReference type="PROSITE" id="PS51782"/>
    </source>
</evidence>
<reference evidence="3 4" key="1">
    <citation type="submission" date="2020-08" db="EMBL/GenBank/DDBJ databases">
        <title>Genome sequence of Nocardioides mesophilus KACC 16243T.</title>
        <authorList>
            <person name="Hyun D.-W."/>
            <person name="Bae J.-W."/>
        </authorList>
    </citation>
    <scope>NUCLEOTIDE SEQUENCE [LARGE SCALE GENOMIC DNA]</scope>
    <source>
        <strain evidence="3 4">KACC 16243</strain>
    </source>
</reference>
<dbReference type="Gene3D" id="3.10.350.10">
    <property type="entry name" value="LysM domain"/>
    <property type="match status" value="1"/>
</dbReference>
<dbReference type="InterPro" id="IPR018392">
    <property type="entry name" value="LysM"/>
</dbReference>
<gene>
    <name evidence="3" type="ORF">H9L09_04050</name>
</gene>
<dbReference type="AlphaFoldDB" id="A0A7G9RDD2"/>
<name>A0A7G9RDD2_9ACTN</name>
<accession>A0A7G9RDD2</accession>
<feature type="domain" description="LysM" evidence="2">
    <location>
        <begin position="268"/>
        <end position="325"/>
    </location>
</feature>
<dbReference type="PROSITE" id="PS51782">
    <property type="entry name" value="LYSM"/>
    <property type="match status" value="1"/>
</dbReference>
<feature type="compositionally biased region" description="Low complexity" evidence="1">
    <location>
        <begin position="234"/>
        <end position="250"/>
    </location>
</feature>
<dbReference type="RefSeq" id="WP_187579448.1">
    <property type="nucleotide sequence ID" value="NZ_CP060713.1"/>
</dbReference>
<dbReference type="KEGG" id="nmes:H9L09_04050"/>
<dbReference type="EMBL" id="CP060713">
    <property type="protein sequence ID" value="QNN53607.1"/>
    <property type="molecule type" value="Genomic_DNA"/>
</dbReference>
<feature type="compositionally biased region" description="Low complexity" evidence="1">
    <location>
        <begin position="203"/>
        <end position="225"/>
    </location>
</feature>
<sequence>MHFDSSSRRRAPGSRALLTLAARATLLALVLLAVTEAVRRLALRPVLDVVAAPAGATLEELVAAGCGAALVGCWCWLALCSVVVASGAVLDAVRLQRPGAGPARSRSSAGPTASRSPRLVQVVVLAALGLGYGAAPALASSGPELPAATATAGAPTPASLASPTPTPASLTPASPTPARASQTPTFPARASQTPTFPAPPSSTSPVSPDAAGLAAGLPLPERALATPQAPPVRPASGAADRSGAGRATGSDPAGPAGHRHRSAPAPRRHVVVAPGDSLWSLAAGLLPPHVSPGVVDRAWRLLAAANADRLGDDPDLVFPGTRLVVPNLDTALGKDLP</sequence>
<dbReference type="InterPro" id="IPR036779">
    <property type="entry name" value="LysM_dom_sf"/>
</dbReference>
<evidence type="ECO:0000313" key="3">
    <source>
        <dbReference type="EMBL" id="QNN53607.1"/>
    </source>
</evidence>
<dbReference type="Proteomes" id="UP000515947">
    <property type="component" value="Chromosome"/>
</dbReference>
<evidence type="ECO:0000313" key="4">
    <source>
        <dbReference type="Proteomes" id="UP000515947"/>
    </source>
</evidence>
<organism evidence="3 4">
    <name type="scientific">Nocardioides mesophilus</name>
    <dbReference type="NCBI Taxonomy" id="433659"/>
    <lineage>
        <taxon>Bacteria</taxon>
        <taxon>Bacillati</taxon>
        <taxon>Actinomycetota</taxon>
        <taxon>Actinomycetes</taxon>
        <taxon>Propionibacteriales</taxon>
        <taxon>Nocardioidaceae</taxon>
        <taxon>Nocardioides</taxon>
    </lineage>
</organism>
<keyword evidence="4" id="KW-1185">Reference proteome</keyword>